<evidence type="ECO:0000313" key="2">
    <source>
        <dbReference type="EMBL" id="CDW98354.1"/>
    </source>
</evidence>
<gene>
    <name evidence="2" type="primary">SSCI52830.1</name>
</gene>
<protein>
    <submittedName>
        <fullName evidence="2">Uncharacterized protein</fullName>
    </submittedName>
</protein>
<evidence type="ECO:0000256" key="1">
    <source>
        <dbReference type="SAM" id="SignalP"/>
    </source>
</evidence>
<organism evidence="2 3">
    <name type="scientific">Sporisorium scitamineum</name>
    <dbReference type="NCBI Taxonomy" id="49012"/>
    <lineage>
        <taxon>Eukaryota</taxon>
        <taxon>Fungi</taxon>
        <taxon>Dikarya</taxon>
        <taxon>Basidiomycota</taxon>
        <taxon>Ustilaginomycotina</taxon>
        <taxon>Ustilaginomycetes</taxon>
        <taxon>Ustilaginales</taxon>
        <taxon>Ustilaginaceae</taxon>
        <taxon>Sporisorium</taxon>
    </lineage>
</organism>
<dbReference type="AlphaFoldDB" id="A0A0F7SA79"/>
<dbReference type="Proteomes" id="UP000242770">
    <property type="component" value="Unassembled WGS sequence"/>
</dbReference>
<accession>A0A0F7SA79</accession>
<evidence type="ECO:0000313" key="3">
    <source>
        <dbReference type="Proteomes" id="UP000242770"/>
    </source>
</evidence>
<name>A0A0F7SA79_9BASI</name>
<feature type="chain" id="PRO_5002521827" evidence="1">
    <location>
        <begin position="22"/>
        <end position="51"/>
    </location>
</feature>
<keyword evidence="1" id="KW-0732">Signal</keyword>
<feature type="signal peptide" evidence="1">
    <location>
        <begin position="1"/>
        <end position="21"/>
    </location>
</feature>
<proteinExistence type="predicted"/>
<keyword evidence="3" id="KW-1185">Reference proteome</keyword>
<reference evidence="3" key="1">
    <citation type="submission" date="2014-06" db="EMBL/GenBank/DDBJ databases">
        <authorList>
            <person name="Berkman P.J."/>
        </authorList>
    </citation>
    <scope>NUCLEOTIDE SEQUENCE [LARGE SCALE GENOMIC DNA]</scope>
</reference>
<sequence>MSIARIVPHLALTLLMPSSSSFNCQPNSHEVHMGFMPMPMPPLATTGGPHC</sequence>
<dbReference type="EMBL" id="CCFA01003148">
    <property type="protein sequence ID" value="CDW98354.1"/>
    <property type="molecule type" value="Genomic_DNA"/>
</dbReference>